<dbReference type="GO" id="GO:0016787">
    <property type="term" value="F:hydrolase activity"/>
    <property type="evidence" value="ECO:0007669"/>
    <property type="project" value="UniProtKB-KW"/>
</dbReference>
<evidence type="ECO:0000313" key="7">
    <source>
        <dbReference type="EMBL" id="MSR91029.1"/>
    </source>
</evidence>
<dbReference type="Pfam" id="PF00176">
    <property type="entry name" value="SNF2-rel_dom"/>
    <property type="match status" value="1"/>
</dbReference>
<keyword evidence="7" id="KW-0067">ATP-binding</keyword>
<keyword evidence="2" id="KW-0863">Zinc-finger</keyword>
<feature type="domain" description="Helicase C-terminal" evidence="6">
    <location>
        <begin position="788"/>
        <end position="950"/>
    </location>
</feature>
<dbReference type="Gene3D" id="3.40.50.10810">
    <property type="entry name" value="Tandem AAA-ATPase domain"/>
    <property type="match status" value="1"/>
</dbReference>
<evidence type="ECO:0000259" key="5">
    <source>
        <dbReference type="PROSITE" id="PS51192"/>
    </source>
</evidence>
<evidence type="ECO:0000256" key="2">
    <source>
        <dbReference type="PROSITE-ProRule" id="PRU00325"/>
    </source>
</evidence>
<dbReference type="RefSeq" id="WP_154530910.1">
    <property type="nucleotide sequence ID" value="NZ_VULX01000006.1"/>
</dbReference>
<dbReference type="PANTHER" id="PTHR45629">
    <property type="entry name" value="SNF2/RAD54 FAMILY MEMBER"/>
    <property type="match status" value="1"/>
</dbReference>
<dbReference type="InterPro" id="IPR001650">
    <property type="entry name" value="Helicase_C-like"/>
</dbReference>
<dbReference type="PROSITE" id="PS51194">
    <property type="entry name" value="HELICASE_CTER"/>
    <property type="match status" value="1"/>
</dbReference>
<dbReference type="InterPro" id="IPR000330">
    <property type="entry name" value="SNF2_N"/>
</dbReference>
<feature type="domain" description="SWIM-type" evidence="4">
    <location>
        <begin position="53"/>
        <end position="96"/>
    </location>
</feature>
<dbReference type="CDD" id="cd18793">
    <property type="entry name" value="SF2_C_SNF"/>
    <property type="match status" value="1"/>
</dbReference>
<dbReference type="SUPFAM" id="SSF52540">
    <property type="entry name" value="P-loop containing nucleoside triphosphate hydrolases"/>
    <property type="match status" value="2"/>
</dbReference>
<dbReference type="GO" id="GO:0004386">
    <property type="term" value="F:helicase activity"/>
    <property type="evidence" value="ECO:0007669"/>
    <property type="project" value="UniProtKB-KW"/>
</dbReference>
<dbReference type="GO" id="GO:0005524">
    <property type="term" value="F:ATP binding"/>
    <property type="evidence" value="ECO:0007669"/>
    <property type="project" value="InterPro"/>
</dbReference>
<feature type="compositionally biased region" description="Low complexity" evidence="3">
    <location>
        <begin position="120"/>
        <end position="130"/>
    </location>
</feature>
<keyword evidence="8" id="KW-1185">Reference proteome</keyword>
<dbReference type="PROSITE" id="PS50966">
    <property type="entry name" value="ZF_SWIM"/>
    <property type="match status" value="1"/>
</dbReference>
<evidence type="ECO:0000259" key="6">
    <source>
        <dbReference type="PROSITE" id="PS51194"/>
    </source>
</evidence>
<dbReference type="AlphaFoldDB" id="A0A7X2MXS1"/>
<feature type="domain" description="Helicase ATP-binding" evidence="5">
    <location>
        <begin position="527"/>
        <end position="682"/>
    </location>
</feature>
<dbReference type="EMBL" id="VULX01000006">
    <property type="protein sequence ID" value="MSR91029.1"/>
    <property type="molecule type" value="Genomic_DNA"/>
</dbReference>
<accession>A0A7X2MXS1</accession>
<evidence type="ECO:0000256" key="3">
    <source>
        <dbReference type="SAM" id="MobiDB-lite"/>
    </source>
</evidence>
<reference evidence="7 8" key="1">
    <citation type="submission" date="2019-08" db="EMBL/GenBank/DDBJ databases">
        <title>In-depth cultivation of the pig gut microbiome towards novel bacterial diversity and tailored functional studies.</title>
        <authorList>
            <person name="Wylensek D."/>
            <person name="Hitch T.C.A."/>
            <person name="Clavel T."/>
        </authorList>
    </citation>
    <scope>NUCLEOTIDE SEQUENCE [LARGE SCALE GENOMIC DNA]</scope>
    <source>
        <strain evidence="7 8">WCA-383-APC-5B</strain>
    </source>
</reference>
<dbReference type="SMART" id="SM00490">
    <property type="entry name" value="HELICc"/>
    <property type="match status" value="1"/>
</dbReference>
<keyword evidence="7" id="KW-0347">Helicase</keyword>
<organism evidence="7 8">
    <name type="scientific">Inconstantimicrobium porci</name>
    <dbReference type="NCBI Taxonomy" id="2652291"/>
    <lineage>
        <taxon>Bacteria</taxon>
        <taxon>Bacillati</taxon>
        <taxon>Bacillota</taxon>
        <taxon>Clostridia</taxon>
        <taxon>Eubacteriales</taxon>
        <taxon>Clostridiaceae</taxon>
        <taxon>Inconstantimicrobium</taxon>
    </lineage>
</organism>
<dbReference type="SMART" id="SM00487">
    <property type="entry name" value="DEXDc"/>
    <property type="match status" value="1"/>
</dbReference>
<dbReference type="GO" id="GO:0008270">
    <property type="term" value="F:zinc ion binding"/>
    <property type="evidence" value="ECO:0007669"/>
    <property type="project" value="UniProtKB-KW"/>
</dbReference>
<dbReference type="InterPro" id="IPR050496">
    <property type="entry name" value="SNF2_RAD54_helicase_repair"/>
</dbReference>
<gene>
    <name evidence="7" type="ORF">FYJ33_06310</name>
</gene>
<dbReference type="InterPro" id="IPR013663">
    <property type="entry name" value="Helicase_SWF/SNF/SWI_bac"/>
</dbReference>
<dbReference type="InterPro" id="IPR038718">
    <property type="entry name" value="SNF2-like_sf"/>
</dbReference>
<keyword evidence="7" id="KW-0547">Nucleotide-binding</keyword>
<dbReference type="GO" id="GO:0015616">
    <property type="term" value="F:DNA translocase activity"/>
    <property type="evidence" value="ECO:0007669"/>
    <property type="project" value="TreeGrafter"/>
</dbReference>
<proteinExistence type="predicted"/>
<comment type="caution">
    <text evidence="7">The sequence shown here is derived from an EMBL/GenBank/DDBJ whole genome shotgun (WGS) entry which is preliminary data.</text>
</comment>
<dbReference type="InterPro" id="IPR007527">
    <property type="entry name" value="Znf_SWIM"/>
</dbReference>
<evidence type="ECO:0000313" key="8">
    <source>
        <dbReference type="Proteomes" id="UP000460287"/>
    </source>
</evidence>
<dbReference type="Gene3D" id="3.40.50.300">
    <property type="entry name" value="P-loop containing nucleotide triphosphate hydrolases"/>
    <property type="match status" value="1"/>
</dbReference>
<dbReference type="InterPro" id="IPR049730">
    <property type="entry name" value="SNF2/RAD54-like_C"/>
</dbReference>
<keyword evidence="2" id="KW-0479">Metal-binding</keyword>
<dbReference type="PANTHER" id="PTHR45629:SF7">
    <property type="entry name" value="DNA EXCISION REPAIR PROTEIN ERCC-6-RELATED"/>
    <property type="match status" value="1"/>
</dbReference>
<keyword evidence="2" id="KW-0862">Zinc</keyword>
<dbReference type="InterPro" id="IPR027417">
    <property type="entry name" value="P-loop_NTPase"/>
</dbReference>
<feature type="region of interest" description="Disordered" evidence="3">
    <location>
        <begin position="115"/>
        <end position="134"/>
    </location>
</feature>
<evidence type="ECO:0000256" key="1">
    <source>
        <dbReference type="ARBA" id="ARBA00022801"/>
    </source>
</evidence>
<dbReference type="Pfam" id="PF00271">
    <property type="entry name" value="Helicase_C"/>
    <property type="match status" value="1"/>
</dbReference>
<dbReference type="InterPro" id="IPR014001">
    <property type="entry name" value="Helicase_ATP-bd"/>
</dbReference>
<evidence type="ECO:0000259" key="4">
    <source>
        <dbReference type="PROSITE" id="PS50966"/>
    </source>
</evidence>
<protein>
    <submittedName>
        <fullName evidence="7">DEAD/DEAH box helicase</fullName>
    </submittedName>
</protein>
<sequence>MKINDLENIITKHSSSSMRKNALCVLKSSSIKLTGKAFKEFYSIYGRVDDNDVYVKINTSKSIIEKVSCTCSLHRSYNGNKIFMCSHIIACLYKFINYNKKVAKKKVDNKKRLEKNSKPQQIKSQTITTQKESKPATDNRYIKIKRIKNNDNIFYECRKFPYKNKEIIKDTEIKEYVLSLGDRIIKFTYDYIEVSCKAKNKNLDLYFTVKEDDESLIVTTHKKLPLSLSSDNDIFFYNNDIFVPSSKQLKYYLPLYDELKAKNVIKRHLTIEDFESITDLLFKVSKNVDIREEVREFVFNLSTIELNLYDENGEIYCDAYVKYFSKKYNLLDMHDRKYESILIKLESHNFPVNGNRLKFTGNDDDLFNILTKQDSAINSIGNVNLSSSLRKMILGNDDISLNIDNDDDRLFMTYDIKGLSREEILQAYESYKNGNRYFKTSSHFLDLEDDAFISLFNIIDICKENDRLEIDEDKELYVFSASKNINKVRGIDNLNHVKEILSCDYAVPDNLNATLKEYQEDGFKFLKRLYKLGFGGILADEMGLGKTIQTITFLLSEESRRFLIVSPSSLIYNWKSEIEKFAPSLKVGIIYGVRRIDVLNSYEEYDVLLTTYTTLKADLEAYKDKFFDVCIIDEAQNIKNYKSQAAEAVKSVNSNVNFALTGTPIENNITELWSIFDFVNSGYLGTIEEFKNKYSYNIELLKSMTEPFILRRTKSEVNIGLKEKKEKIKLIPMTRNQRILYNSYVKSIKNELRMSKNSISILTYLTKLREICLDPALIDDEYDGGSGKINELLKIVNMNKNKMLIFSQFTAALDNIEEELKKLDIKCFRIDGKTPSKTRIKRVNEFNSFQGEAIFLVSLKAGGTGLNLTSASTVIHFDPWWNPASEDQATDRAHRIGQKSQVNVIKLIAKSTIEEKIVLLQNEKKSLINDILSSELSDANRINKLSNEEILKLLF</sequence>
<dbReference type="PROSITE" id="PS51192">
    <property type="entry name" value="HELICASE_ATP_BIND_1"/>
    <property type="match status" value="1"/>
</dbReference>
<name>A0A7X2MXS1_9CLOT</name>
<dbReference type="Pfam" id="PF08455">
    <property type="entry name" value="SNF2_assoc"/>
    <property type="match status" value="1"/>
</dbReference>
<dbReference type="CDD" id="cd18012">
    <property type="entry name" value="DEXQc_arch_SWI2_SNF2"/>
    <property type="match status" value="1"/>
</dbReference>
<keyword evidence="1" id="KW-0378">Hydrolase</keyword>
<dbReference type="Proteomes" id="UP000460287">
    <property type="component" value="Unassembled WGS sequence"/>
</dbReference>